<organism evidence="2 3">
    <name type="scientific">Streptomyces botrytidirepellens</name>
    <dbReference type="NCBI Taxonomy" id="2486417"/>
    <lineage>
        <taxon>Bacteria</taxon>
        <taxon>Bacillati</taxon>
        <taxon>Actinomycetota</taxon>
        <taxon>Actinomycetes</taxon>
        <taxon>Kitasatosporales</taxon>
        <taxon>Streptomycetaceae</taxon>
        <taxon>Streptomyces</taxon>
    </lineage>
</organism>
<dbReference type="Gene3D" id="1.10.1200.10">
    <property type="entry name" value="ACP-like"/>
    <property type="match status" value="1"/>
</dbReference>
<feature type="domain" description="Carrier" evidence="1">
    <location>
        <begin position="5"/>
        <end position="84"/>
    </location>
</feature>
<dbReference type="PROSITE" id="PS50075">
    <property type="entry name" value="CARRIER"/>
    <property type="match status" value="1"/>
</dbReference>
<dbReference type="Pfam" id="PF00550">
    <property type="entry name" value="PP-binding"/>
    <property type="match status" value="1"/>
</dbReference>
<dbReference type="InterPro" id="IPR009081">
    <property type="entry name" value="PP-bd_ACP"/>
</dbReference>
<reference evidence="2 3" key="1">
    <citation type="submission" date="2018-11" db="EMBL/GenBank/DDBJ databases">
        <title>The Potential of Streptomyces as Biocontrol Agents against the Tomato grey mould, Botrytis cinerea (Gray mold) Frontiers in Microbiology.</title>
        <authorList>
            <person name="Li D."/>
        </authorList>
    </citation>
    <scope>NUCLEOTIDE SEQUENCE [LARGE SCALE GENOMIC DNA]</scope>
    <source>
        <strain evidence="2 3">NEAU-LD23</strain>
    </source>
</reference>
<dbReference type="Proteomes" id="UP000275401">
    <property type="component" value="Unassembled WGS sequence"/>
</dbReference>
<keyword evidence="3" id="KW-1185">Reference proteome</keyword>
<evidence type="ECO:0000259" key="1">
    <source>
        <dbReference type="PROSITE" id="PS50075"/>
    </source>
</evidence>
<dbReference type="AlphaFoldDB" id="A0A3M8WWV0"/>
<dbReference type="InterPro" id="IPR036736">
    <property type="entry name" value="ACP-like_sf"/>
</dbReference>
<sequence>MSMTVHNTDEIERLVREFLAAAEDGPEPGADEDLFQSGRMDSLFALQLVNFTERTFDIEVDVDELDLAAFATIAKITEFVANKQTAAQSV</sequence>
<dbReference type="EMBL" id="RIBZ01000067">
    <property type="protein sequence ID" value="RNG34652.1"/>
    <property type="molecule type" value="Genomic_DNA"/>
</dbReference>
<dbReference type="SUPFAM" id="SSF47336">
    <property type="entry name" value="ACP-like"/>
    <property type="match status" value="1"/>
</dbReference>
<accession>A0A3M8WWV0</accession>
<name>A0A3M8WWV0_9ACTN</name>
<evidence type="ECO:0000313" key="3">
    <source>
        <dbReference type="Proteomes" id="UP000275401"/>
    </source>
</evidence>
<proteinExistence type="predicted"/>
<comment type="caution">
    <text evidence="2">The sequence shown here is derived from an EMBL/GenBank/DDBJ whole genome shotgun (WGS) entry which is preliminary data.</text>
</comment>
<protein>
    <recommendedName>
        <fullName evidence="1">Carrier domain-containing protein</fullName>
    </recommendedName>
</protein>
<gene>
    <name evidence="2" type="ORF">EEJ42_05060</name>
</gene>
<evidence type="ECO:0000313" key="2">
    <source>
        <dbReference type="EMBL" id="RNG34652.1"/>
    </source>
</evidence>